<dbReference type="InterPro" id="IPR056434">
    <property type="entry name" value="Ig_GEX2_N"/>
</dbReference>
<dbReference type="InterPro" id="IPR044801">
    <property type="entry name" value="Filamin"/>
</dbReference>
<keyword evidence="4" id="KW-0472">Membrane</keyword>
<dbReference type="Gene3D" id="2.60.40.2810">
    <property type="match status" value="1"/>
</dbReference>
<feature type="compositionally biased region" description="Low complexity" evidence="3">
    <location>
        <begin position="1150"/>
        <end position="1164"/>
    </location>
</feature>
<dbReference type="InterPro" id="IPR001298">
    <property type="entry name" value="Filamin/ABP280_rpt"/>
</dbReference>
<reference evidence="6 7" key="1">
    <citation type="submission" date="2017-09" db="EMBL/GenBank/DDBJ databases">
        <authorList>
            <consortium name="International Durum Wheat Genome Sequencing Consortium (IDWGSC)"/>
            <person name="Milanesi L."/>
        </authorList>
    </citation>
    <scope>NUCLEOTIDE SEQUENCE [LARGE SCALE GENOMIC DNA]</scope>
    <source>
        <strain evidence="7">cv. Svevo</strain>
    </source>
</reference>
<gene>
    <name evidence="6" type="ORF">TRITD_5Av1G141990</name>
</gene>
<keyword evidence="1" id="KW-0677">Repeat</keyword>
<feature type="transmembrane region" description="Helical" evidence="4">
    <location>
        <begin position="1092"/>
        <end position="1118"/>
    </location>
</feature>
<dbReference type="Gramene" id="TRITD5Av1G141990.1">
    <property type="protein sequence ID" value="TRITD5Av1G141990.1"/>
    <property type="gene ID" value="TRITD5Av1G141990"/>
</dbReference>
<feature type="region of interest" description="Disordered" evidence="3">
    <location>
        <begin position="1131"/>
        <end position="1164"/>
    </location>
</feature>
<feature type="compositionally biased region" description="Basic and acidic residues" evidence="3">
    <location>
        <begin position="1131"/>
        <end position="1144"/>
    </location>
</feature>
<keyword evidence="4" id="KW-1133">Transmembrane helix</keyword>
<dbReference type="InterPro" id="IPR017868">
    <property type="entry name" value="Filamin/ABP280_repeat-like"/>
</dbReference>
<protein>
    <recommendedName>
        <fullName evidence="5">GEX2 N-terminal Ig-like domain-containing protein</fullName>
    </recommendedName>
</protein>
<dbReference type="Proteomes" id="UP000324705">
    <property type="component" value="Chromosome 5A"/>
</dbReference>
<evidence type="ECO:0000259" key="5">
    <source>
        <dbReference type="Pfam" id="PF23616"/>
    </source>
</evidence>
<dbReference type="PANTHER" id="PTHR38537">
    <property type="entry name" value="JITTERBUG, ISOFORM N"/>
    <property type="match status" value="1"/>
</dbReference>
<accession>A0A9R0TSY9</accession>
<keyword evidence="7" id="KW-1185">Reference proteome</keyword>
<dbReference type="EMBL" id="LT934119">
    <property type="protein sequence ID" value="VAI17904.1"/>
    <property type="molecule type" value="Genomic_DNA"/>
</dbReference>
<dbReference type="Pfam" id="PF17963">
    <property type="entry name" value="Big_9"/>
    <property type="match status" value="1"/>
</dbReference>
<dbReference type="InterPro" id="IPR013783">
    <property type="entry name" value="Ig-like_fold"/>
</dbReference>
<name>A0A9R0TSY9_TRITD</name>
<feature type="region of interest" description="Disordered" evidence="3">
    <location>
        <begin position="1192"/>
        <end position="1213"/>
    </location>
</feature>
<dbReference type="SUPFAM" id="SSF81296">
    <property type="entry name" value="E set domains"/>
    <property type="match status" value="3"/>
</dbReference>
<evidence type="ECO:0000313" key="6">
    <source>
        <dbReference type="EMBL" id="VAI17904.1"/>
    </source>
</evidence>
<feature type="domain" description="GEX2 N-terminal Ig-like" evidence="5">
    <location>
        <begin position="136"/>
        <end position="241"/>
    </location>
</feature>
<evidence type="ECO:0000256" key="2">
    <source>
        <dbReference type="PROSITE-ProRule" id="PRU00087"/>
    </source>
</evidence>
<feature type="repeat" description="Filamin" evidence="2">
    <location>
        <begin position="467"/>
        <end position="581"/>
    </location>
</feature>
<evidence type="ECO:0000256" key="3">
    <source>
        <dbReference type="SAM" id="MobiDB-lite"/>
    </source>
</evidence>
<keyword evidence="4" id="KW-0812">Transmembrane</keyword>
<dbReference type="GO" id="GO:0051015">
    <property type="term" value="F:actin filament binding"/>
    <property type="evidence" value="ECO:0007669"/>
    <property type="project" value="InterPro"/>
</dbReference>
<dbReference type="PANTHER" id="PTHR38537:SF8">
    <property type="entry name" value="FILAMIN-A"/>
    <property type="match status" value="1"/>
</dbReference>
<dbReference type="Gene3D" id="2.60.40.10">
    <property type="entry name" value="Immunoglobulins"/>
    <property type="match status" value="3"/>
</dbReference>
<evidence type="ECO:0000256" key="4">
    <source>
        <dbReference type="SAM" id="Phobius"/>
    </source>
</evidence>
<feature type="repeat" description="Filamin" evidence="2">
    <location>
        <begin position="633"/>
        <end position="690"/>
    </location>
</feature>
<dbReference type="GO" id="GO:0030036">
    <property type="term" value="P:actin cytoskeleton organization"/>
    <property type="evidence" value="ECO:0007669"/>
    <property type="project" value="InterPro"/>
</dbReference>
<sequence>MPSSCTAGYAALTPRPVGVCFFVHRHTKASWNAGTLTVTVVLPAPSHATPAGGCRLALAVALPAAFFFPSLHESRPSPATERNASLHVQSGSKSMANRAALSPRPILAISLLLCLAPLRPTAAQEQWPQYPITPRPAFMFRWVDDNGSFRAGDTATVMITSFYIPDANVSEVRRKAAFKVTLHGHGDKAGNTSYLTDVAVHLEGDLPSWNITLVPLRAGDFVALFEEERFFLGVDTLNFAVAARDVSPSASLASWTHLGGRRVAAGSRAFVSVFPRDALGNGLPRGADMPFGNWYFAVSWSYVNGTPVQFSGLEYNGWTEDACMSIEFVPTLAGDFLVHVHADNTKLRGSPLPLTVKPGLIDIAKSTAEWKHGTNAVQIFSKLEIFINQRDSFGNLVPGIHSFDAAVVESASRLSVPVGGLRIEAVAEGIQRLSFDVVEPGEFVLTIFETHLKQRLSDTVYVYHVFVGYCDGSKSIVNGSGLVQSVAGSPSSFMVYLVDQYGSPSPIDTKMLRVQILSRNGTSGVNPVITPVREPNETISTDGQTSNFNVSYTPEIAGEYEIWVLCGNVALNDGKPYNMTVSPGAVDTSLSTAPMFDPKAKRSVRNNVTVRLVDSFMNPVVSLEPKLRLQLTSANVTAPMNASSFTAGEFVNNRDGSYTAHYVARYLGLYGMCILFDSRQLAPCPFQVLVLPDEYFSEVREDHISVWEDESVSFDILSNDYIAVGLADVVNLSSPLHGAVLQYNPGYRYTPFERFFGNDSFSYTVSDKHGNVVSGTVFISVLCRPPQFISLPKQLHVTEDIIGPKFGGFPGIEMTYSDTSENISVTVRAQHGNVLLAPVPMKQHLLDDTLSISRVGRSSQALKIQGVVEEINGALKYLQYIGNQDFYGDDVIMLYARNRNGRHRDELHVSVEPVNDPPVILAPKSIFLGGKESRDGYQIFDKQRDPFEFSIVEPDLRWYPGNKSHLLLVLSLEVFEGTLMMTLPASLVGRAELKTGGSNQWQSLQTYVAIAHHLVLRGTGIRLRLDVADCNSAMHRLFYQGGPSHGTSLSITVDDLGNYGCYPDCSEMMSRPLQAAKTVQLSKRKAMNSTRAILTGSAIAIEILAMLCLGGVLLYFLVKCMCALRIERTRGRPGNEVRTSERTMSHQLMSSSPSDDAGYSSAPAAVLSMGGNRSGFRQRSCRSWKQQELEMQQLSGIRNDGNQDDQPVVDKDK</sequence>
<proteinExistence type="predicted"/>
<dbReference type="Pfam" id="PF00630">
    <property type="entry name" value="Filamin"/>
    <property type="match status" value="1"/>
</dbReference>
<dbReference type="SMART" id="SM00557">
    <property type="entry name" value="IG_FLMN"/>
    <property type="match status" value="1"/>
</dbReference>
<feature type="domain" description="GEX2 N-terminal Ig-like" evidence="5">
    <location>
        <begin position="250"/>
        <end position="356"/>
    </location>
</feature>
<dbReference type="GO" id="GO:0048235">
    <property type="term" value="P:pollen sperm cell differentiation"/>
    <property type="evidence" value="ECO:0007669"/>
    <property type="project" value="TreeGrafter"/>
</dbReference>
<evidence type="ECO:0000313" key="7">
    <source>
        <dbReference type="Proteomes" id="UP000324705"/>
    </source>
</evidence>
<dbReference type="Pfam" id="PF23616">
    <property type="entry name" value="Ig_GEX2_N"/>
    <property type="match status" value="2"/>
</dbReference>
<organism evidence="6 7">
    <name type="scientific">Triticum turgidum subsp. durum</name>
    <name type="common">Durum wheat</name>
    <name type="synonym">Triticum durum</name>
    <dbReference type="NCBI Taxonomy" id="4567"/>
    <lineage>
        <taxon>Eukaryota</taxon>
        <taxon>Viridiplantae</taxon>
        <taxon>Streptophyta</taxon>
        <taxon>Embryophyta</taxon>
        <taxon>Tracheophyta</taxon>
        <taxon>Spermatophyta</taxon>
        <taxon>Magnoliopsida</taxon>
        <taxon>Liliopsida</taxon>
        <taxon>Poales</taxon>
        <taxon>Poaceae</taxon>
        <taxon>BOP clade</taxon>
        <taxon>Pooideae</taxon>
        <taxon>Triticodae</taxon>
        <taxon>Triticeae</taxon>
        <taxon>Triticinae</taxon>
        <taxon>Triticum</taxon>
    </lineage>
</organism>
<dbReference type="InterPro" id="IPR014756">
    <property type="entry name" value="Ig_E-set"/>
</dbReference>
<feature type="repeat" description="Filamin" evidence="2">
    <location>
        <begin position="320"/>
        <end position="356"/>
    </location>
</feature>
<dbReference type="OMA" id="MLMQFWQ"/>
<dbReference type="PROSITE" id="PS50194">
    <property type="entry name" value="FILAMIN_REPEAT"/>
    <property type="match status" value="3"/>
</dbReference>
<dbReference type="AlphaFoldDB" id="A0A9R0TSY9"/>
<evidence type="ECO:0000256" key="1">
    <source>
        <dbReference type="ARBA" id="ARBA00022737"/>
    </source>
</evidence>